<evidence type="ECO:0000313" key="2">
    <source>
        <dbReference type="Proteomes" id="UP001178461"/>
    </source>
</evidence>
<evidence type="ECO:0000313" key="1">
    <source>
        <dbReference type="EMBL" id="CAI5775388.1"/>
    </source>
</evidence>
<proteinExistence type="predicted"/>
<dbReference type="EMBL" id="OX395130">
    <property type="protein sequence ID" value="CAI5775388.1"/>
    <property type="molecule type" value="Genomic_DNA"/>
</dbReference>
<protein>
    <submittedName>
        <fullName evidence="1">Uncharacterized protein</fullName>
    </submittedName>
</protein>
<accession>A0AA35P7U0</accession>
<sequence length="101" mass="11519">MHGFYELTNCVTGSSVLEQDKWVFCPPPHKSWLHLCYEMSLSVCVNIRRLAKSTLKAYLIQHPGLTKANKLPMGSSKYDQSANVLSSLVDFRQQHFNTCDQ</sequence>
<organism evidence="1 2">
    <name type="scientific">Podarcis lilfordi</name>
    <name type="common">Lilford's wall lizard</name>
    <dbReference type="NCBI Taxonomy" id="74358"/>
    <lineage>
        <taxon>Eukaryota</taxon>
        <taxon>Metazoa</taxon>
        <taxon>Chordata</taxon>
        <taxon>Craniata</taxon>
        <taxon>Vertebrata</taxon>
        <taxon>Euteleostomi</taxon>
        <taxon>Lepidosauria</taxon>
        <taxon>Squamata</taxon>
        <taxon>Bifurcata</taxon>
        <taxon>Unidentata</taxon>
        <taxon>Episquamata</taxon>
        <taxon>Laterata</taxon>
        <taxon>Lacertibaenia</taxon>
        <taxon>Lacertidae</taxon>
        <taxon>Podarcis</taxon>
    </lineage>
</organism>
<dbReference type="AlphaFoldDB" id="A0AA35P7U0"/>
<reference evidence="1" key="1">
    <citation type="submission" date="2022-12" db="EMBL/GenBank/DDBJ databases">
        <authorList>
            <person name="Alioto T."/>
            <person name="Alioto T."/>
            <person name="Gomez Garrido J."/>
        </authorList>
    </citation>
    <scope>NUCLEOTIDE SEQUENCE</scope>
</reference>
<name>A0AA35P7U0_9SAUR</name>
<keyword evidence="2" id="KW-1185">Reference proteome</keyword>
<gene>
    <name evidence="1" type="ORF">PODLI_1B019225</name>
</gene>
<dbReference type="Proteomes" id="UP001178461">
    <property type="component" value="Chromosome 5"/>
</dbReference>